<comment type="caution">
    <text evidence="1">The sequence shown here is derived from an EMBL/GenBank/DDBJ whole genome shotgun (WGS) entry which is preliminary data.</text>
</comment>
<keyword evidence="2" id="KW-1185">Reference proteome</keyword>
<proteinExistence type="predicted"/>
<name>A0ABW7ASI6_9ACTN</name>
<evidence type="ECO:0000313" key="1">
    <source>
        <dbReference type="EMBL" id="MFG1709200.1"/>
    </source>
</evidence>
<reference evidence="1 2" key="1">
    <citation type="submission" date="2024-10" db="EMBL/GenBank/DDBJ databases">
        <authorList>
            <person name="Topkara A.R."/>
            <person name="Saygin H."/>
        </authorList>
    </citation>
    <scope>NUCLEOTIDE SEQUENCE [LARGE SCALE GENOMIC DNA]</scope>
    <source>
        <strain evidence="1 2">M3C6</strain>
    </source>
</reference>
<dbReference type="EMBL" id="JBICRM010000034">
    <property type="protein sequence ID" value="MFG1709200.1"/>
    <property type="molecule type" value="Genomic_DNA"/>
</dbReference>
<accession>A0ABW7ASI6</accession>
<sequence>MIEPRGWVNSVAADFMAAYLRRRQGCGHLQSPQPVFGTPRQMGVMRCMACFLSYFDEAESFSTCDRCAATCDDVGGSAVTEGPILLVLMLCRACRTATLAEQE</sequence>
<organism evidence="1 2">
    <name type="scientific">Nonomuraea marmarensis</name>
    <dbReference type="NCBI Taxonomy" id="3351344"/>
    <lineage>
        <taxon>Bacteria</taxon>
        <taxon>Bacillati</taxon>
        <taxon>Actinomycetota</taxon>
        <taxon>Actinomycetes</taxon>
        <taxon>Streptosporangiales</taxon>
        <taxon>Streptosporangiaceae</taxon>
        <taxon>Nonomuraea</taxon>
    </lineage>
</organism>
<evidence type="ECO:0000313" key="2">
    <source>
        <dbReference type="Proteomes" id="UP001603978"/>
    </source>
</evidence>
<protein>
    <submittedName>
        <fullName evidence="1">Uncharacterized protein</fullName>
    </submittedName>
</protein>
<dbReference type="RefSeq" id="WP_393173743.1">
    <property type="nucleotide sequence ID" value="NZ_JBICRM010000034.1"/>
</dbReference>
<dbReference type="Proteomes" id="UP001603978">
    <property type="component" value="Unassembled WGS sequence"/>
</dbReference>
<gene>
    <name evidence="1" type="ORF">ACFLIM_39015</name>
</gene>